<comment type="caution">
    <text evidence="1">The sequence shown here is derived from an EMBL/GenBank/DDBJ whole genome shotgun (WGS) entry which is preliminary data.</text>
</comment>
<organism evidence="1 2">
    <name type="scientific">Pseudomonas syringae pv. helianthi</name>
    <dbReference type="NCBI Taxonomy" id="251654"/>
    <lineage>
        <taxon>Bacteria</taxon>
        <taxon>Pseudomonadati</taxon>
        <taxon>Pseudomonadota</taxon>
        <taxon>Gammaproteobacteria</taxon>
        <taxon>Pseudomonadales</taxon>
        <taxon>Pseudomonadaceae</taxon>
        <taxon>Pseudomonas</taxon>
    </lineage>
</organism>
<proteinExistence type="predicted"/>
<sequence length="82" mass="8453">MVGVAFDLGLFGDSSAQAVVLVAAGAFHLRVGHGLGLDQAVFAVVGEGLPAHNADDFFDQVAPSIVFVFVALPLFEVVSHTT</sequence>
<reference evidence="1 2" key="1">
    <citation type="submission" date="2018-08" db="EMBL/GenBank/DDBJ databases">
        <title>Recombination of ecologically and evolutionarily significant loci maintains genetic cohesion in the Pseudomonas syringae species complex.</title>
        <authorList>
            <person name="Dillon M."/>
            <person name="Thakur S."/>
            <person name="Almeida R.N.D."/>
            <person name="Weir B.S."/>
            <person name="Guttman D.S."/>
        </authorList>
    </citation>
    <scope>NUCLEOTIDE SEQUENCE [LARGE SCALE GENOMIC DNA]</scope>
    <source>
        <strain evidence="1 2">ICMP 3263</strain>
    </source>
</reference>
<dbReference type="EMBL" id="RBUT01000037">
    <property type="protein sequence ID" value="RMV51931.1"/>
    <property type="molecule type" value="Genomic_DNA"/>
</dbReference>
<dbReference type="Proteomes" id="UP000279173">
    <property type="component" value="Unassembled WGS sequence"/>
</dbReference>
<gene>
    <name evidence="1" type="ORF">ALP10_200271</name>
</gene>
<evidence type="ECO:0000313" key="1">
    <source>
        <dbReference type="EMBL" id="RMV51931.1"/>
    </source>
</evidence>
<accession>A0A3M6D8T5</accession>
<protein>
    <submittedName>
        <fullName evidence="1">Uncharacterized protein</fullName>
    </submittedName>
</protein>
<evidence type="ECO:0000313" key="2">
    <source>
        <dbReference type="Proteomes" id="UP000279173"/>
    </source>
</evidence>
<name>A0A3M6D8T5_9PSED</name>
<dbReference type="AlphaFoldDB" id="A0A3M6D8T5"/>